<sequence>MSELEPTFTETETVTFRQAQRLVAGQSVDAGECRLLLAMLGIPDSAMISAVPAASAPVIAAPVTLAS</sequence>
<organism evidence="1 2">
    <name type="scientific">Antrihabitans stalagmiti</name>
    <dbReference type="NCBI Taxonomy" id="2799499"/>
    <lineage>
        <taxon>Bacteria</taxon>
        <taxon>Bacillati</taxon>
        <taxon>Actinomycetota</taxon>
        <taxon>Actinomycetes</taxon>
        <taxon>Mycobacteriales</taxon>
        <taxon>Nocardiaceae</taxon>
        <taxon>Antrihabitans</taxon>
    </lineage>
</organism>
<name>A0A934NP37_9NOCA</name>
<dbReference type="EMBL" id="JAEMNV010000002">
    <property type="protein sequence ID" value="MBJ8338831.1"/>
    <property type="molecule type" value="Genomic_DNA"/>
</dbReference>
<dbReference type="AlphaFoldDB" id="A0A934NP37"/>
<dbReference type="RefSeq" id="WP_199703474.1">
    <property type="nucleotide sequence ID" value="NZ_JAEMNV010000002.1"/>
</dbReference>
<keyword evidence="2" id="KW-1185">Reference proteome</keyword>
<evidence type="ECO:0000313" key="1">
    <source>
        <dbReference type="EMBL" id="MBJ8338831.1"/>
    </source>
</evidence>
<gene>
    <name evidence="1" type="ORF">JGU71_08025</name>
</gene>
<evidence type="ECO:0000313" key="2">
    <source>
        <dbReference type="Proteomes" id="UP000655868"/>
    </source>
</evidence>
<protein>
    <submittedName>
        <fullName evidence="1">Uncharacterized protein</fullName>
    </submittedName>
</protein>
<dbReference type="Proteomes" id="UP000655868">
    <property type="component" value="Unassembled WGS sequence"/>
</dbReference>
<accession>A0A934NP37</accession>
<reference evidence="1" key="1">
    <citation type="submission" date="2020-12" db="EMBL/GenBank/DDBJ databases">
        <title>Antrihabitans popcorni sp. nov. and Antrihabitans auranticaus sp. nov., isolated from a larva cave.</title>
        <authorList>
            <person name="Lee S.D."/>
            <person name="Kim I.S."/>
        </authorList>
    </citation>
    <scope>NUCLEOTIDE SEQUENCE</scope>
    <source>
        <strain evidence="1">YC3-6</strain>
    </source>
</reference>
<comment type="caution">
    <text evidence="1">The sequence shown here is derived from an EMBL/GenBank/DDBJ whole genome shotgun (WGS) entry which is preliminary data.</text>
</comment>
<proteinExistence type="predicted"/>